<dbReference type="AlphaFoldDB" id="A0A0V0ST84"/>
<gene>
    <name evidence="1" type="ORF">T05_4573</name>
</gene>
<comment type="caution">
    <text evidence="1">The sequence shown here is derived from an EMBL/GenBank/DDBJ whole genome shotgun (WGS) entry which is preliminary data.</text>
</comment>
<sequence length="37" mass="4068">MSITLINLSGFPHLNGSFAESEMVDHFKGQILSIVSF</sequence>
<evidence type="ECO:0000313" key="2">
    <source>
        <dbReference type="Proteomes" id="UP000055048"/>
    </source>
</evidence>
<protein>
    <submittedName>
        <fullName evidence="1">Uncharacterized protein</fullName>
    </submittedName>
</protein>
<proteinExistence type="predicted"/>
<evidence type="ECO:0000313" key="1">
    <source>
        <dbReference type="EMBL" id="KRX29591.1"/>
    </source>
</evidence>
<keyword evidence="2" id="KW-1185">Reference proteome</keyword>
<reference evidence="1 2" key="1">
    <citation type="submission" date="2015-01" db="EMBL/GenBank/DDBJ databases">
        <title>Evolution of Trichinella species and genotypes.</title>
        <authorList>
            <person name="Korhonen P.K."/>
            <person name="Edoardo P."/>
            <person name="Giuseppe L.R."/>
            <person name="Gasser R.B."/>
        </authorList>
    </citation>
    <scope>NUCLEOTIDE SEQUENCE [LARGE SCALE GENOMIC DNA]</scope>
    <source>
        <strain evidence="1">ISS417</strain>
    </source>
</reference>
<name>A0A0V0ST84_9BILA</name>
<organism evidence="1 2">
    <name type="scientific">Trichinella murrelli</name>
    <dbReference type="NCBI Taxonomy" id="144512"/>
    <lineage>
        <taxon>Eukaryota</taxon>
        <taxon>Metazoa</taxon>
        <taxon>Ecdysozoa</taxon>
        <taxon>Nematoda</taxon>
        <taxon>Enoplea</taxon>
        <taxon>Dorylaimia</taxon>
        <taxon>Trichinellida</taxon>
        <taxon>Trichinellidae</taxon>
        <taxon>Trichinella</taxon>
    </lineage>
</organism>
<accession>A0A0V0ST84</accession>
<dbReference type="Proteomes" id="UP000055048">
    <property type="component" value="Unassembled WGS sequence"/>
</dbReference>
<dbReference type="EMBL" id="JYDJ01003142">
    <property type="protein sequence ID" value="KRX29591.1"/>
    <property type="molecule type" value="Genomic_DNA"/>
</dbReference>